<dbReference type="Proteomes" id="UP001372834">
    <property type="component" value="Unassembled WGS sequence"/>
</dbReference>
<accession>A0AAN8NXV5</accession>
<organism evidence="1 2">
    <name type="scientific">Polyplax serrata</name>
    <name type="common">Common mouse louse</name>
    <dbReference type="NCBI Taxonomy" id="468196"/>
    <lineage>
        <taxon>Eukaryota</taxon>
        <taxon>Metazoa</taxon>
        <taxon>Ecdysozoa</taxon>
        <taxon>Arthropoda</taxon>
        <taxon>Hexapoda</taxon>
        <taxon>Insecta</taxon>
        <taxon>Pterygota</taxon>
        <taxon>Neoptera</taxon>
        <taxon>Paraneoptera</taxon>
        <taxon>Psocodea</taxon>
        <taxon>Troctomorpha</taxon>
        <taxon>Phthiraptera</taxon>
        <taxon>Anoplura</taxon>
        <taxon>Polyplacidae</taxon>
        <taxon>Polyplax</taxon>
    </lineage>
</organism>
<proteinExistence type="predicted"/>
<evidence type="ECO:0000313" key="2">
    <source>
        <dbReference type="Proteomes" id="UP001372834"/>
    </source>
</evidence>
<evidence type="ECO:0000313" key="1">
    <source>
        <dbReference type="EMBL" id="KAK6625864.1"/>
    </source>
</evidence>
<comment type="caution">
    <text evidence="1">The sequence shown here is derived from an EMBL/GenBank/DDBJ whole genome shotgun (WGS) entry which is preliminary data.</text>
</comment>
<feature type="non-terminal residue" evidence="1">
    <location>
        <position position="1"/>
    </location>
</feature>
<name>A0AAN8NXV5_POLSC</name>
<sequence length="61" mass="6786">SEQLNSPGVSHASETPYTTIKSPTCIATVSRREVPSFLRLLLTGRKEHFFPVQNPSCNVQQ</sequence>
<reference evidence="1 2" key="1">
    <citation type="submission" date="2023-10" db="EMBL/GenBank/DDBJ databases">
        <title>Genomes of two closely related lineages of the louse Polyplax serrata with different host specificities.</title>
        <authorList>
            <person name="Martinu J."/>
            <person name="Tarabai H."/>
            <person name="Stefka J."/>
            <person name="Hypsa V."/>
        </authorList>
    </citation>
    <scope>NUCLEOTIDE SEQUENCE [LARGE SCALE GENOMIC DNA]</scope>
    <source>
        <strain evidence="1">HR10_N</strain>
    </source>
</reference>
<dbReference type="AlphaFoldDB" id="A0AAN8NXV5"/>
<gene>
    <name evidence="1" type="ORF">RUM43_006163</name>
</gene>
<dbReference type="EMBL" id="JAWJWE010000037">
    <property type="protein sequence ID" value="KAK6625864.1"/>
    <property type="molecule type" value="Genomic_DNA"/>
</dbReference>
<protein>
    <submittedName>
        <fullName evidence="1">Uncharacterized protein</fullName>
    </submittedName>
</protein>